<reference evidence="4" key="2">
    <citation type="submission" date="2013-04" db="EMBL/GenBank/DDBJ databases">
        <title>Bisphenol A degrading Sphingobium sp. strain BiD32.</title>
        <authorList>
            <person name="Nielsen J.L."/>
            <person name="Zhou N.A."/>
            <person name="Kjeldal H."/>
        </authorList>
    </citation>
    <scope>NUCLEOTIDE SEQUENCE [LARGE SCALE GENOMIC DNA]</scope>
    <source>
        <strain evidence="4">BiD32</strain>
    </source>
</reference>
<reference evidence="3 4" key="1">
    <citation type="submission" date="2013-03" db="EMBL/GenBank/DDBJ databases">
        <authorList>
            <person name="Le V."/>
        </authorList>
    </citation>
    <scope>NUCLEOTIDE SEQUENCE [LARGE SCALE GENOMIC DNA]</scope>
    <source>
        <strain evidence="3 4">BiD32</strain>
    </source>
</reference>
<organism evidence="3 4">
    <name type="scientific">Sphingobium indicum BiD32</name>
    <dbReference type="NCBI Taxonomy" id="1301087"/>
    <lineage>
        <taxon>Bacteria</taxon>
        <taxon>Pseudomonadati</taxon>
        <taxon>Pseudomonadota</taxon>
        <taxon>Alphaproteobacteria</taxon>
        <taxon>Sphingomonadales</taxon>
        <taxon>Sphingomonadaceae</taxon>
        <taxon>Sphingobium</taxon>
    </lineage>
</organism>
<accession>N1MKC1</accession>
<evidence type="ECO:0008006" key="5">
    <source>
        <dbReference type="Google" id="ProtNLM"/>
    </source>
</evidence>
<protein>
    <recommendedName>
        <fullName evidence="5">Phage holin family protein</fullName>
    </recommendedName>
</protein>
<gene>
    <name evidence="3" type="ORF">EBBID32_17450</name>
</gene>
<evidence type="ECO:0000256" key="2">
    <source>
        <dbReference type="SAM" id="Phobius"/>
    </source>
</evidence>
<keyword evidence="2" id="KW-0812">Transmembrane</keyword>
<evidence type="ECO:0000313" key="4">
    <source>
        <dbReference type="Proteomes" id="UP000013201"/>
    </source>
</evidence>
<keyword evidence="2" id="KW-1133">Transmembrane helix</keyword>
<feature type="transmembrane region" description="Helical" evidence="2">
    <location>
        <begin position="70"/>
        <end position="96"/>
    </location>
</feature>
<keyword evidence="4" id="KW-1185">Reference proteome</keyword>
<name>N1MKC1_9SPHN</name>
<dbReference type="Proteomes" id="UP000013201">
    <property type="component" value="Unassembled WGS sequence"/>
</dbReference>
<feature type="region of interest" description="Disordered" evidence="1">
    <location>
        <begin position="1"/>
        <end position="32"/>
    </location>
</feature>
<dbReference type="AlphaFoldDB" id="N1MKC1"/>
<feature type="transmembrane region" description="Helical" evidence="2">
    <location>
        <begin position="102"/>
        <end position="123"/>
    </location>
</feature>
<proteinExistence type="predicted"/>
<sequence>MNGAEDNLTDMPAETAVTPHAEGPDESAPDESVRDVFARLYADGRAYAAAEAEKQKARAGLVGAGVRDAAILAGVAIMLIFATLVAFLIGLIIALVPQLGPLWAICAVLGASLLVAIGLLLLAKARISRMKKAIAS</sequence>
<evidence type="ECO:0000256" key="1">
    <source>
        <dbReference type="SAM" id="MobiDB-lite"/>
    </source>
</evidence>
<dbReference type="EMBL" id="CAVK010000078">
    <property type="protein sequence ID" value="CCW17406.1"/>
    <property type="molecule type" value="Genomic_DNA"/>
</dbReference>
<keyword evidence="2" id="KW-0472">Membrane</keyword>
<comment type="caution">
    <text evidence="3">The sequence shown here is derived from an EMBL/GenBank/DDBJ whole genome shotgun (WGS) entry which is preliminary data.</text>
</comment>
<evidence type="ECO:0000313" key="3">
    <source>
        <dbReference type="EMBL" id="CCW17406.1"/>
    </source>
</evidence>